<dbReference type="KEGG" id="slx:SLAV_05935"/>
<dbReference type="OrthoDB" id="3215106at2"/>
<sequence>MHEPATLLWLLVQQRQWRYRDFVTAFERAATQAGVPGLTVSEAQFRRWTSGRVKTLPGPDMCRALEQLFDVDAAALFGPPPASSAPVSGAPTAYNLEGDIAMTARDAADEAGAAAAQSVSDTTVDQLREDALSLARSYGAVSAFDAFRRAKALRSEAEHQRGLTQVPAQQQDLLIVAGQACALLSTAAFDLGALDDAARLARSAALYGEMARFDPLRAYATGSLAICAYFTGRPSEAVRQARTALSYAGLGDTARRRLLSIEARAHGHLGDRERATRALVASTEQDSGERDELHDDVGGEFAFTEERLLMSNGTTALLVGDGAGAEVTAQRALDLVASRPSARQSASVRGKASADLAAAQVLRGDLDAAAVTLETVWAIPAEQRVAGLLERTGTLRRALTGPVFQGAAKAITLGEQIEEFGRLSAPRQWGTGGRLLAIEP</sequence>
<name>A0A2K8P8M5_STRLA</name>
<organism evidence="1 2">
    <name type="scientific">Streptomyces lavendulae subsp. lavendulae</name>
    <dbReference type="NCBI Taxonomy" id="58340"/>
    <lineage>
        <taxon>Bacteria</taxon>
        <taxon>Bacillati</taxon>
        <taxon>Actinomycetota</taxon>
        <taxon>Actinomycetes</taxon>
        <taxon>Kitasatosporales</taxon>
        <taxon>Streptomycetaceae</taxon>
        <taxon>Streptomyces</taxon>
    </lineage>
</organism>
<proteinExistence type="predicted"/>
<protein>
    <recommendedName>
        <fullName evidence="3">DNA-binding protein</fullName>
    </recommendedName>
</protein>
<dbReference type="InterPro" id="IPR010982">
    <property type="entry name" value="Lambda_DNA-bd_dom_sf"/>
</dbReference>
<dbReference type="InterPro" id="IPR011990">
    <property type="entry name" value="TPR-like_helical_dom_sf"/>
</dbReference>
<dbReference type="GO" id="GO:0003677">
    <property type="term" value="F:DNA binding"/>
    <property type="evidence" value="ECO:0007669"/>
    <property type="project" value="InterPro"/>
</dbReference>
<evidence type="ECO:0008006" key="3">
    <source>
        <dbReference type="Google" id="ProtNLM"/>
    </source>
</evidence>
<dbReference type="SUPFAM" id="SSF48452">
    <property type="entry name" value="TPR-like"/>
    <property type="match status" value="1"/>
</dbReference>
<dbReference type="Gene3D" id="1.10.260.40">
    <property type="entry name" value="lambda repressor-like DNA-binding domains"/>
    <property type="match status" value="1"/>
</dbReference>
<dbReference type="Gene3D" id="1.25.40.10">
    <property type="entry name" value="Tetratricopeptide repeat domain"/>
    <property type="match status" value="1"/>
</dbReference>
<dbReference type="Proteomes" id="UP000231791">
    <property type="component" value="Chromosome"/>
</dbReference>
<evidence type="ECO:0000313" key="2">
    <source>
        <dbReference type="Proteomes" id="UP000231791"/>
    </source>
</evidence>
<evidence type="ECO:0000313" key="1">
    <source>
        <dbReference type="EMBL" id="ATZ23092.1"/>
    </source>
</evidence>
<gene>
    <name evidence="1" type="ORF">SLAV_05935</name>
</gene>
<reference evidence="1 2" key="1">
    <citation type="submission" date="2017-11" db="EMBL/GenBank/DDBJ databases">
        <title>Complete genome sequence of Streptomyces lavendulae subsp. lavendulae CCM 3239 (formerly 'Streptomyces aureofaciens CCM 3239'), the producer of the angucycline-type antibiotic auricin.</title>
        <authorList>
            <person name="Busche T."/>
            <person name="Novakova R."/>
            <person name="Al'Dilaimi A."/>
            <person name="Homerova D."/>
            <person name="Feckova L."/>
            <person name="Rezuchova B."/>
            <person name="Mingyar E."/>
            <person name="Csolleiova D."/>
            <person name="Bekeova C."/>
            <person name="Winkler A."/>
            <person name="Sevcikova B."/>
            <person name="Kalinowski J."/>
            <person name="Kormanec J."/>
            <person name="Ruckert C."/>
        </authorList>
    </citation>
    <scope>NUCLEOTIDE SEQUENCE [LARGE SCALE GENOMIC DNA]</scope>
    <source>
        <strain evidence="1 2">CCM 3239</strain>
    </source>
</reference>
<dbReference type="EMBL" id="CP024985">
    <property type="protein sequence ID" value="ATZ23092.1"/>
    <property type="molecule type" value="Genomic_DNA"/>
</dbReference>
<accession>A0A2K8P8M5</accession>
<keyword evidence="2" id="KW-1185">Reference proteome</keyword>
<dbReference type="AlphaFoldDB" id="A0A2K8P8M5"/>